<name>A0A8N4F2I3_ELAGV</name>
<feature type="coiled-coil region" evidence="1">
    <location>
        <begin position="99"/>
        <end position="133"/>
    </location>
</feature>
<gene>
    <name evidence="4" type="primary">LOC105036824</name>
</gene>
<evidence type="ECO:0000313" key="3">
    <source>
        <dbReference type="Proteomes" id="UP000504607"/>
    </source>
</evidence>
<protein>
    <submittedName>
        <fullName evidence="4">Uncharacterized protein LOC105036824</fullName>
    </submittedName>
</protein>
<proteinExistence type="predicted"/>
<keyword evidence="1" id="KW-0175">Coiled coil</keyword>
<dbReference type="Proteomes" id="UP000504607">
    <property type="component" value="Unplaced"/>
</dbReference>
<feature type="non-terminal residue" evidence="4">
    <location>
        <position position="152"/>
    </location>
</feature>
<evidence type="ECO:0000259" key="2">
    <source>
        <dbReference type="Pfam" id="PF14389"/>
    </source>
</evidence>
<dbReference type="RefSeq" id="XP_029118101.1">
    <property type="nucleotide sequence ID" value="XM_029262268.1"/>
</dbReference>
<reference evidence="4" key="1">
    <citation type="submission" date="2025-08" db="UniProtKB">
        <authorList>
            <consortium name="RefSeq"/>
        </authorList>
    </citation>
    <scope>IDENTIFICATION</scope>
</reference>
<organism evidence="3 4">
    <name type="scientific">Elaeis guineensis var. tenera</name>
    <name type="common">Oil palm</name>
    <dbReference type="NCBI Taxonomy" id="51953"/>
    <lineage>
        <taxon>Eukaryota</taxon>
        <taxon>Viridiplantae</taxon>
        <taxon>Streptophyta</taxon>
        <taxon>Embryophyta</taxon>
        <taxon>Tracheophyta</taxon>
        <taxon>Spermatophyta</taxon>
        <taxon>Magnoliopsida</taxon>
        <taxon>Liliopsida</taxon>
        <taxon>Arecaceae</taxon>
        <taxon>Arecoideae</taxon>
        <taxon>Cocoseae</taxon>
        <taxon>Elaeidinae</taxon>
        <taxon>Elaeis</taxon>
    </lineage>
</organism>
<dbReference type="InterPro" id="IPR025757">
    <property type="entry name" value="MIP1_Leuzipper"/>
</dbReference>
<keyword evidence="3" id="KW-1185">Reference proteome</keyword>
<evidence type="ECO:0000256" key="1">
    <source>
        <dbReference type="SAM" id="Coils"/>
    </source>
</evidence>
<accession>A0A8N4F2I3</accession>
<evidence type="ECO:0000313" key="4">
    <source>
        <dbReference type="RefSeq" id="XP_029118101.1"/>
    </source>
</evidence>
<dbReference type="AlphaFoldDB" id="A0A8N4F2I3"/>
<dbReference type="Pfam" id="PF14389">
    <property type="entry name" value="Lzipper-MIP1"/>
    <property type="match status" value="1"/>
</dbReference>
<feature type="domain" description="Ternary complex factor MIP1 leucine-zipper" evidence="2">
    <location>
        <begin position="103"/>
        <end position="152"/>
    </location>
</feature>
<sequence>MPRPCVRRLFDPSPDTNLCESSLPSSPGTQVQCSFLFPKTSSLSHQNPSTNTTANPDLFSESSACCFGVKCRIFPLSLMAHGNRTLAKAPTPPRTRVKDMGVKQRRQELEQEVAQLQKMLNDEEKVHEVLERALLPQAARHTLHIPSFLPKK</sequence>